<accession>A0A674NV46</accession>
<reference evidence="11" key="2">
    <citation type="submission" date="2025-08" db="UniProtKB">
        <authorList>
            <consortium name="Ensembl"/>
        </authorList>
    </citation>
    <scope>IDENTIFICATION</scope>
</reference>
<dbReference type="Gene3D" id="2.10.25.10">
    <property type="entry name" value="Laminin"/>
    <property type="match status" value="1"/>
</dbReference>
<keyword evidence="3" id="KW-0812">Transmembrane</keyword>
<keyword evidence="5" id="KW-0677">Repeat</keyword>
<dbReference type="AlphaFoldDB" id="A0A674NV46"/>
<evidence type="ECO:0000256" key="10">
    <source>
        <dbReference type="PROSITE-ProRule" id="PRU00124"/>
    </source>
</evidence>
<dbReference type="InterPro" id="IPR036055">
    <property type="entry name" value="LDL_receptor-like_sf"/>
</dbReference>
<dbReference type="Proteomes" id="UP000005226">
    <property type="component" value="Chromosome 20"/>
</dbReference>
<dbReference type="Ensembl" id="ENSTRUT00000083765.1">
    <property type="protein sequence ID" value="ENSTRUP00000077543.1"/>
    <property type="gene ID" value="ENSTRUG00000031594.1"/>
</dbReference>
<reference evidence="11" key="3">
    <citation type="submission" date="2025-09" db="UniProtKB">
        <authorList>
            <consortium name="Ensembl"/>
        </authorList>
    </citation>
    <scope>IDENTIFICATION</scope>
</reference>
<comment type="caution">
    <text evidence="10">Lacks conserved residue(s) required for the propagation of feature annotation.</text>
</comment>
<dbReference type="InterPro" id="IPR023415">
    <property type="entry name" value="LDLR_class-A_CS"/>
</dbReference>
<evidence type="ECO:0000256" key="6">
    <source>
        <dbReference type="ARBA" id="ARBA00022989"/>
    </source>
</evidence>
<keyword evidence="9" id="KW-0325">Glycoprotein</keyword>
<evidence type="ECO:0000256" key="9">
    <source>
        <dbReference type="ARBA" id="ARBA00023180"/>
    </source>
</evidence>
<evidence type="ECO:0000256" key="3">
    <source>
        <dbReference type="ARBA" id="ARBA00022692"/>
    </source>
</evidence>
<keyword evidence="7" id="KW-0472">Membrane</keyword>
<dbReference type="CDD" id="cd00112">
    <property type="entry name" value="LDLa"/>
    <property type="match status" value="2"/>
</dbReference>
<dbReference type="FunFam" id="4.10.400.10:FF:000034">
    <property type="entry name" value="Low-density lipoprotein receptor-related protein 2"/>
    <property type="match status" value="1"/>
</dbReference>
<evidence type="ECO:0000256" key="7">
    <source>
        <dbReference type="ARBA" id="ARBA00023136"/>
    </source>
</evidence>
<dbReference type="PROSITE" id="PS01209">
    <property type="entry name" value="LDLRA_1"/>
    <property type="match status" value="1"/>
</dbReference>
<dbReference type="Pfam" id="PF00057">
    <property type="entry name" value="Ldl_recept_a"/>
    <property type="match status" value="1"/>
</dbReference>
<evidence type="ECO:0000313" key="11">
    <source>
        <dbReference type="Ensembl" id="ENSTRUP00000077543.1"/>
    </source>
</evidence>
<protein>
    <recommendedName>
        <fullName evidence="13">EGF-like domain-containing protein</fullName>
    </recommendedName>
</protein>
<dbReference type="SMART" id="SM00192">
    <property type="entry name" value="LDLa"/>
    <property type="match status" value="2"/>
</dbReference>
<sequence length="199" mass="21738">KAPPGFSSTHKSQRIWTSSCPAFTVGNAYKCTYKKIYFQRNLQMFAVFPAVRNGTSCLTGQPSCGRDAFACGSGRCITSCHNCTGFSCGPSGQCLTRTQLCDGRVDCADGRDESRQVCGSVRPDPHTCKASQFRCGDGQCVPHTWRCDNSTDCTDGSDEVNCGESKSRCSHHCKDLRMGFICECPRDMVLVGEYQCEGE</sequence>
<evidence type="ECO:0000256" key="2">
    <source>
        <dbReference type="ARBA" id="ARBA00004308"/>
    </source>
</evidence>
<keyword evidence="4" id="KW-0732">Signal</keyword>
<dbReference type="PRINTS" id="PR00261">
    <property type="entry name" value="LDLRECEPTOR"/>
</dbReference>
<feature type="disulfide bond" evidence="10">
    <location>
        <begin position="128"/>
        <end position="140"/>
    </location>
</feature>
<dbReference type="SUPFAM" id="SSF57424">
    <property type="entry name" value="LDL receptor-like module"/>
    <property type="match status" value="2"/>
</dbReference>
<keyword evidence="6" id="KW-1133">Transmembrane helix</keyword>
<feature type="disulfide bond" evidence="10">
    <location>
        <begin position="135"/>
        <end position="153"/>
    </location>
</feature>
<dbReference type="InterPro" id="IPR050685">
    <property type="entry name" value="LDLR"/>
</dbReference>
<organism evidence="11 12">
    <name type="scientific">Takifugu rubripes</name>
    <name type="common">Japanese pufferfish</name>
    <name type="synonym">Fugu rubripes</name>
    <dbReference type="NCBI Taxonomy" id="31033"/>
    <lineage>
        <taxon>Eukaryota</taxon>
        <taxon>Metazoa</taxon>
        <taxon>Chordata</taxon>
        <taxon>Craniata</taxon>
        <taxon>Vertebrata</taxon>
        <taxon>Euteleostomi</taxon>
        <taxon>Actinopterygii</taxon>
        <taxon>Neopterygii</taxon>
        <taxon>Teleostei</taxon>
        <taxon>Neoteleostei</taxon>
        <taxon>Acanthomorphata</taxon>
        <taxon>Eupercaria</taxon>
        <taxon>Tetraodontiformes</taxon>
        <taxon>Tetradontoidea</taxon>
        <taxon>Tetraodontidae</taxon>
        <taxon>Takifugu</taxon>
    </lineage>
</organism>
<name>A0A674NV46_TAKRU</name>
<evidence type="ECO:0000256" key="1">
    <source>
        <dbReference type="ARBA" id="ARBA00004167"/>
    </source>
</evidence>
<evidence type="ECO:0000313" key="12">
    <source>
        <dbReference type="Proteomes" id="UP000005226"/>
    </source>
</evidence>
<evidence type="ECO:0008006" key="13">
    <source>
        <dbReference type="Google" id="ProtNLM"/>
    </source>
</evidence>
<dbReference type="GO" id="GO:0012505">
    <property type="term" value="C:endomembrane system"/>
    <property type="evidence" value="ECO:0007669"/>
    <property type="project" value="UniProtKB-SubCell"/>
</dbReference>
<comment type="subcellular location">
    <subcellularLocation>
        <location evidence="2">Endomembrane system</location>
    </subcellularLocation>
    <subcellularLocation>
        <location evidence="1">Membrane</location>
        <topology evidence="1">Single-pass membrane protein</topology>
    </subcellularLocation>
</comment>
<dbReference type="GeneTree" id="ENSGT00990000211583"/>
<keyword evidence="12" id="KW-1185">Reference proteome</keyword>
<feature type="disulfide bond" evidence="10">
    <location>
        <begin position="147"/>
        <end position="162"/>
    </location>
</feature>
<dbReference type="InterPro" id="IPR002172">
    <property type="entry name" value="LDrepeatLR_classA_rpt"/>
</dbReference>
<dbReference type="PANTHER" id="PTHR24270:SF58">
    <property type="entry name" value="LOW-DENSITY LIPOPROTEIN RECEPTOR-LIKE"/>
    <property type="match status" value="1"/>
</dbReference>
<dbReference type="PROSITE" id="PS50068">
    <property type="entry name" value="LDLRA_2"/>
    <property type="match status" value="2"/>
</dbReference>
<evidence type="ECO:0000256" key="5">
    <source>
        <dbReference type="ARBA" id="ARBA00022737"/>
    </source>
</evidence>
<dbReference type="GO" id="GO:0016020">
    <property type="term" value="C:membrane"/>
    <property type="evidence" value="ECO:0007669"/>
    <property type="project" value="UniProtKB-SubCell"/>
</dbReference>
<dbReference type="Gene3D" id="4.10.400.10">
    <property type="entry name" value="Low-density Lipoprotein Receptor"/>
    <property type="match status" value="2"/>
</dbReference>
<dbReference type="GO" id="GO:0016192">
    <property type="term" value="P:vesicle-mediated transport"/>
    <property type="evidence" value="ECO:0007669"/>
    <property type="project" value="UniProtKB-ARBA"/>
</dbReference>
<dbReference type="PANTHER" id="PTHR24270">
    <property type="entry name" value="LOW-DENSITY LIPOPROTEIN RECEPTOR-RELATED"/>
    <property type="match status" value="1"/>
</dbReference>
<evidence type="ECO:0000256" key="8">
    <source>
        <dbReference type="ARBA" id="ARBA00023157"/>
    </source>
</evidence>
<evidence type="ECO:0000256" key="4">
    <source>
        <dbReference type="ARBA" id="ARBA00022729"/>
    </source>
</evidence>
<proteinExistence type="predicted"/>
<reference evidence="11 12" key="1">
    <citation type="journal article" date="2011" name="Genome Biol. Evol.">
        <title>Integration of the genetic map and genome assembly of fugu facilitates insights into distinct features of genome evolution in teleosts and mammals.</title>
        <authorList>
            <person name="Kai W."/>
            <person name="Kikuchi K."/>
            <person name="Tohari S."/>
            <person name="Chew A.K."/>
            <person name="Tay A."/>
            <person name="Fujiwara A."/>
            <person name="Hosoya S."/>
            <person name="Suetake H."/>
            <person name="Naruse K."/>
            <person name="Brenner S."/>
            <person name="Suzuki Y."/>
            <person name="Venkatesh B."/>
        </authorList>
    </citation>
    <scope>NUCLEOTIDE SEQUENCE [LARGE SCALE GENOMIC DNA]</scope>
</reference>
<dbReference type="InParanoid" id="A0A674NV46"/>
<keyword evidence="8 10" id="KW-1015">Disulfide bond</keyword>